<dbReference type="PROSITE" id="PS51425">
    <property type="entry name" value="SCD"/>
    <property type="match status" value="1"/>
</dbReference>
<evidence type="ECO:0000313" key="5">
    <source>
        <dbReference type="Proteomes" id="UP000249293"/>
    </source>
</evidence>
<evidence type="ECO:0000256" key="2">
    <source>
        <dbReference type="SAM" id="MobiDB-lite"/>
    </source>
</evidence>
<dbReference type="PANTHER" id="PTHR11199:SF0">
    <property type="entry name" value="LD34181P-RELATED"/>
    <property type="match status" value="1"/>
</dbReference>
<dbReference type="InterPro" id="IPR020839">
    <property type="entry name" value="SCD"/>
</dbReference>
<feature type="coiled-coil region" evidence="1">
    <location>
        <begin position="289"/>
        <end position="339"/>
    </location>
</feature>
<keyword evidence="1" id="KW-0175">Coiled coil</keyword>
<feature type="region of interest" description="Disordered" evidence="2">
    <location>
        <begin position="29"/>
        <end position="92"/>
    </location>
</feature>
<dbReference type="GO" id="GO:0003682">
    <property type="term" value="F:chromatin binding"/>
    <property type="evidence" value="ECO:0007669"/>
    <property type="project" value="TreeGrafter"/>
</dbReference>
<gene>
    <name evidence="4" type="ORF">C5L36_0B08700</name>
</gene>
<dbReference type="InterPro" id="IPR013721">
    <property type="entry name" value="STAG"/>
</dbReference>
<protein>
    <recommendedName>
        <fullName evidence="3">SCD domain-containing protein</fullName>
    </recommendedName>
</protein>
<feature type="compositionally biased region" description="Acidic residues" evidence="2">
    <location>
        <begin position="1087"/>
        <end position="1133"/>
    </location>
</feature>
<evidence type="ECO:0000313" key="4">
    <source>
        <dbReference type="EMBL" id="AWU75626.1"/>
    </source>
</evidence>
<dbReference type="KEGG" id="pkz:C5L36_0B08700"/>
<name>A0A2U9R377_PICKU</name>
<dbReference type="STRING" id="4909.A0A2U9R377"/>
<sequence>MVSTMRKTRGSVRKQHAVNYDASIDLVDNNSDDDYVITDEKHKPSTTKYRNSDSESLDDGDDDDDDDDVYAPNRRSRQRKRKTLTKRTRRGKLSSITNKNNTFVSNIDDIENYVENPLFEAMCSEDYLAMETAQSWYEDFTTDDLNTKFEALKDFLNLILRSSGCIVQLSRHDVTNTENAKDTVNELQRMFARQKYHEFPMMYTPVASNNKEWKNYPSNALDFISSIILIAGQTGILYEDDDQFIELLLEWLGAMSTSNVRALRYVSTVFGLDMQNVLCKLSVNLSTFIDKFIRQLRKENDTLRALIEKKGNRQAKRQVESANERIRVIENNVEMYKKQKKIVDNIINDFFNTLFVHRYRDVAPEIRLKCVDYLGEWMDIYPEMFLESSFLRYLGWLLTDQEASIRSEIFKVLTKLYKRRVTVSALRQFTSYFKHKLIEIVIYETDFNARLNCLQLMNEISDKGYLEEDDNIKITSLIFLDNEDQIYPTGSKLNPGKFMKELAKFVSRVEKVMTLEILEHDEITLEELSNKLPFDLQIVVSFNTLLKVIKDSFEYYSINYAKKGHKQREENSKIEKMNIVFQYIYQLRRYNGNNENFELLLNYITYDFTAFDVPTGVLATLELDPKLQLLLLQLIGAASIIYSSPDNQFYKVLIPHTRLKKEDNDGLFFLSKFYTKISDICYYFHDDIAKINTIIHTSIKLIQSKNAGLHALKDTMVQLFRYFSVINFPLARIDKKDTEYFESATYQYIELFKACNIDEFDLVPQVDSVLTESTINLNNKIESKEGILEATNKLYILLHCDFISNKVIKELARITPKYIRSLHSAIATAPSEFDIDTSDVTSLSCVLEIVRKFTNVSLYRIVTHKLDDSAFIFDTINDVQKHLSHSVSFNLPLLQLQMLTTTYLENALTITAFKSEYGSGSELLHKFISRSSVVNILKLFCIREYQYAELMGQEDQLERDEKEDINFSSYKVNITEEEEEEEEEVKKYHYLYLLCELASKLLLVCKLEIIPEAEENKKVMDRISKNSGVLGTQFQDLLNAVGVVVDIKEQTKKPLKQLKLTDLQNKPKKRKLINNSEGESEGKSDQGGEDENDPIENSDDEVEGVQDEGAFSEDIDENMEFSDVDGDDIESDSLDSGKFKRQKTNASAHGSLASSFPFTQ</sequence>
<dbReference type="OrthoDB" id="498590at2759"/>
<feature type="domain" description="SCD" evidence="3">
    <location>
        <begin position="355"/>
        <end position="440"/>
    </location>
</feature>
<dbReference type="SUPFAM" id="SSF48371">
    <property type="entry name" value="ARM repeat"/>
    <property type="match status" value="1"/>
</dbReference>
<feature type="region of interest" description="Disordered" evidence="2">
    <location>
        <begin position="1066"/>
        <end position="1160"/>
    </location>
</feature>
<dbReference type="InterPro" id="IPR016024">
    <property type="entry name" value="ARM-type_fold"/>
</dbReference>
<dbReference type="GO" id="GO:0007062">
    <property type="term" value="P:sister chromatid cohesion"/>
    <property type="evidence" value="ECO:0007669"/>
    <property type="project" value="UniProtKB-ARBA"/>
</dbReference>
<dbReference type="AlphaFoldDB" id="A0A2U9R377"/>
<dbReference type="GO" id="GO:0005634">
    <property type="term" value="C:nucleus"/>
    <property type="evidence" value="ECO:0007669"/>
    <property type="project" value="TreeGrafter"/>
</dbReference>
<dbReference type="GO" id="GO:0008278">
    <property type="term" value="C:cohesin complex"/>
    <property type="evidence" value="ECO:0007669"/>
    <property type="project" value="TreeGrafter"/>
</dbReference>
<feature type="compositionally biased region" description="Basic residues" evidence="2">
    <location>
        <begin position="74"/>
        <end position="92"/>
    </location>
</feature>
<dbReference type="InterPro" id="IPR039662">
    <property type="entry name" value="Cohesin_Scc3/SA"/>
</dbReference>
<dbReference type="Pfam" id="PF08514">
    <property type="entry name" value="STAG"/>
    <property type="match status" value="1"/>
</dbReference>
<dbReference type="RefSeq" id="XP_029321103.1">
    <property type="nucleotide sequence ID" value="XM_029465244.1"/>
</dbReference>
<dbReference type="GO" id="GO:0000785">
    <property type="term" value="C:chromatin"/>
    <property type="evidence" value="ECO:0007669"/>
    <property type="project" value="TreeGrafter"/>
</dbReference>
<evidence type="ECO:0000256" key="1">
    <source>
        <dbReference type="SAM" id="Coils"/>
    </source>
</evidence>
<dbReference type="EMBL" id="CP028774">
    <property type="protein sequence ID" value="AWU75626.1"/>
    <property type="molecule type" value="Genomic_DNA"/>
</dbReference>
<accession>A0A2U9R377</accession>
<proteinExistence type="predicted"/>
<feature type="compositionally biased region" description="Acidic residues" evidence="2">
    <location>
        <begin position="55"/>
        <end position="69"/>
    </location>
</feature>
<dbReference type="Pfam" id="PF21581">
    <property type="entry name" value="SCD"/>
    <property type="match status" value="1"/>
</dbReference>
<organism evidence="4 5">
    <name type="scientific">Pichia kudriavzevii</name>
    <name type="common">Yeast</name>
    <name type="synonym">Issatchenkia orientalis</name>
    <dbReference type="NCBI Taxonomy" id="4909"/>
    <lineage>
        <taxon>Eukaryota</taxon>
        <taxon>Fungi</taxon>
        <taxon>Dikarya</taxon>
        <taxon>Ascomycota</taxon>
        <taxon>Saccharomycotina</taxon>
        <taxon>Pichiomycetes</taxon>
        <taxon>Pichiales</taxon>
        <taxon>Pichiaceae</taxon>
        <taxon>Pichia</taxon>
    </lineage>
</organism>
<dbReference type="Proteomes" id="UP000249293">
    <property type="component" value="Chromosome 2"/>
</dbReference>
<keyword evidence="5" id="KW-1185">Reference proteome</keyword>
<reference evidence="4 5" key="1">
    <citation type="submission" date="2018-06" db="EMBL/GenBank/DDBJ databases">
        <title>Population genomics shows no distinction between pathogenic Candida krusei and environmental Pichia kudriavzevii: One species, four names.</title>
        <authorList>
            <person name="Douglass A.P."/>
            <person name="Offei B."/>
            <person name="Braun-Galleani S."/>
            <person name="Coughlan A.Y."/>
            <person name="Martos A."/>
            <person name="Ortiz-Merino R.A."/>
            <person name="Byrne K.P."/>
            <person name="Wolfe K.H."/>
        </authorList>
    </citation>
    <scope>NUCLEOTIDE SEQUENCE [LARGE SCALE GENOMIC DNA]</scope>
    <source>
        <strain evidence="4 5">CBS573</strain>
    </source>
</reference>
<dbReference type="VEuPathDB" id="FungiDB:C5L36_0B08700"/>
<feature type="compositionally biased region" description="Polar residues" evidence="2">
    <location>
        <begin position="1144"/>
        <end position="1160"/>
    </location>
</feature>
<dbReference type="GeneID" id="40383391"/>
<evidence type="ECO:0000259" key="3">
    <source>
        <dbReference type="PROSITE" id="PS51425"/>
    </source>
</evidence>
<dbReference type="PANTHER" id="PTHR11199">
    <property type="entry name" value="STROMAL ANTIGEN"/>
    <property type="match status" value="1"/>
</dbReference>